<dbReference type="Pfam" id="PF00551">
    <property type="entry name" value="Formyl_trans_N"/>
    <property type="match status" value="1"/>
</dbReference>
<feature type="active site" description="Proton donor" evidence="4">
    <location>
        <position position="112"/>
    </location>
</feature>
<evidence type="ECO:0000256" key="1">
    <source>
        <dbReference type="ARBA" id="ARBA00005054"/>
    </source>
</evidence>
<dbReference type="GO" id="GO:0005737">
    <property type="term" value="C:cytoplasm"/>
    <property type="evidence" value="ECO:0007669"/>
    <property type="project" value="TreeGrafter"/>
</dbReference>
<feature type="binding site" evidence="4">
    <location>
        <position position="68"/>
    </location>
    <ligand>
        <name>(6R)-10-formyltetrahydrofolate</name>
        <dbReference type="ChEBI" id="CHEBI:195366"/>
    </ligand>
</feature>
<dbReference type="NCBIfam" id="TIGR00639">
    <property type="entry name" value="PurN"/>
    <property type="match status" value="1"/>
</dbReference>
<feature type="binding site" evidence="4">
    <location>
        <begin position="15"/>
        <end position="17"/>
    </location>
    <ligand>
        <name>N(1)-(5-phospho-beta-D-ribosyl)glycinamide</name>
        <dbReference type="ChEBI" id="CHEBI:143788"/>
    </ligand>
</feature>
<gene>
    <name evidence="4" type="primary">purN</name>
    <name evidence="6" type="ORF">Q664_30660</name>
</gene>
<protein>
    <recommendedName>
        <fullName evidence="4">Phosphoribosylglycinamide formyltransferase</fullName>
        <ecNumber evidence="4">2.1.2.2</ecNumber>
    </recommendedName>
    <alternativeName>
        <fullName evidence="4">5'-phosphoribosylglycinamide transformylase</fullName>
    </alternativeName>
    <alternativeName>
        <fullName evidence="4">GAR transformylase</fullName>
        <shortName evidence="4">GART</shortName>
    </alternativeName>
</protein>
<evidence type="ECO:0000256" key="4">
    <source>
        <dbReference type="HAMAP-Rule" id="MF_01930"/>
    </source>
</evidence>
<dbReference type="FunFam" id="3.40.50.170:FF:000007">
    <property type="entry name" value="Phosphoribosylglycinamide formyltransferase"/>
    <property type="match status" value="1"/>
</dbReference>
<dbReference type="EMBL" id="JPMI01000223">
    <property type="protein sequence ID" value="KFA90077.1"/>
    <property type="molecule type" value="Genomic_DNA"/>
</dbReference>
<dbReference type="EC" id="2.1.2.2" evidence="4"/>
<organism evidence="6 7">
    <name type="scientific">Archangium violaceum Cb vi76</name>
    <dbReference type="NCBI Taxonomy" id="1406225"/>
    <lineage>
        <taxon>Bacteria</taxon>
        <taxon>Pseudomonadati</taxon>
        <taxon>Myxococcota</taxon>
        <taxon>Myxococcia</taxon>
        <taxon>Myxococcales</taxon>
        <taxon>Cystobacterineae</taxon>
        <taxon>Archangiaceae</taxon>
        <taxon>Archangium</taxon>
    </lineage>
</organism>
<evidence type="ECO:0000313" key="7">
    <source>
        <dbReference type="Proteomes" id="UP000028547"/>
    </source>
</evidence>
<keyword evidence="2 4" id="KW-0808">Transferase</keyword>
<dbReference type="GO" id="GO:0004644">
    <property type="term" value="F:phosphoribosylglycinamide formyltransferase activity"/>
    <property type="evidence" value="ECO:0007669"/>
    <property type="project" value="UniProtKB-UniRule"/>
</dbReference>
<dbReference type="UniPathway" id="UPA00074">
    <property type="reaction ID" value="UER00126"/>
</dbReference>
<evidence type="ECO:0000313" key="6">
    <source>
        <dbReference type="EMBL" id="KFA90077.1"/>
    </source>
</evidence>
<feature type="domain" description="Formyl transferase N-terminal" evidence="5">
    <location>
        <begin position="6"/>
        <end position="185"/>
    </location>
</feature>
<name>A0A084SNP2_9BACT</name>
<evidence type="ECO:0000256" key="2">
    <source>
        <dbReference type="ARBA" id="ARBA00022679"/>
    </source>
</evidence>
<comment type="caution">
    <text evidence="6">The sequence shown here is derived from an EMBL/GenBank/DDBJ whole genome shotgun (WGS) entry which is preliminary data.</text>
</comment>
<feature type="binding site" evidence="4">
    <location>
        <position position="110"/>
    </location>
    <ligand>
        <name>(6R)-10-formyltetrahydrofolate</name>
        <dbReference type="ChEBI" id="CHEBI:195366"/>
    </ligand>
</feature>
<reference evidence="6 7" key="1">
    <citation type="submission" date="2014-07" db="EMBL/GenBank/DDBJ databases">
        <title>Draft Genome Sequence of Gephyronic Acid Producer, Cystobacter violaceus Strain Cb vi76.</title>
        <authorList>
            <person name="Stevens D.C."/>
            <person name="Young J."/>
            <person name="Carmichael R."/>
            <person name="Tan J."/>
            <person name="Taylor R.E."/>
        </authorList>
    </citation>
    <scope>NUCLEOTIDE SEQUENCE [LARGE SCALE GENOMIC DNA]</scope>
    <source>
        <strain evidence="6 7">Cb vi76</strain>
    </source>
</reference>
<dbReference type="InterPro" id="IPR004607">
    <property type="entry name" value="GART"/>
</dbReference>
<evidence type="ECO:0000259" key="5">
    <source>
        <dbReference type="Pfam" id="PF00551"/>
    </source>
</evidence>
<comment type="pathway">
    <text evidence="1 4">Purine metabolism; IMP biosynthesis via de novo pathway; N(2)-formyl-N(1)-(5-phospho-D-ribosyl)glycinamide from N(1)-(5-phospho-D-ribosyl)glycinamide (10-formyl THF route): step 1/1.</text>
</comment>
<feature type="binding site" evidence="4">
    <location>
        <begin position="93"/>
        <end position="96"/>
    </location>
    <ligand>
        <name>(6R)-10-formyltetrahydrofolate</name>
        <dbReference type="ChEBI" id="CHEBI:195366"/>
    </ligand>
</feature>
<comment type="catalytic activity">
    <reaction evidence="4">
        <text>N(1)-(5-phospho-beta-D-ribosyl)glycinamide + (6R)-10-formyltetrahydrofolate = N(2)-formyl-N(1)-(5-phospho-beta-D-ribosyl)glycinamide + (6S)-5,6,7,8-tetrahydrofolate + H(+)</text>
        <dbReference type="Rhea" id="RHEA:15053"/>
        <dbReference type="ChEBI" id="CHEBI:15378"/>
        <dbReference type="ChEBI" id="CHEBI:57453"/>
        <dbReference type="ChEBI" id="CHEBI:143788"/>
        <dbReference type="ChEBI" id="CHEBI:147286"/>
        <dbReference type="ChEBI" id="CHEBI:195366"/>
        <dbReference type="EC" id="2.1.2.2"/>
    </reaction>
</comment>
<dbReference type="CDD" id="cd08645">
    <property type="entry name" value="FMT_core_GART"/>
    <property type="match status" value="1"/>
</dbReference>
<dbReference type="SUPFAM" id="SSF53328">
    <property type="entry name" value="Formyltransferase"/>
    <property type="match status" value="1"/>
</dbReference>
<dbReference type="Proteomes" id="UP000028547">
    <property type="component" value="Unassembled WGS sequence"/>
</dbReference>
<feature type="site" description="Raises pKa of active site His" evidence="4">
    <location>
        <position position="148"/>
    </location>
</feature>
<dbReference type="HAMAP" id="MF_01930">
    <property type="entry name" value="PurN"/>
    <property type="match status" value="1"/>
</dbReference>
<dbReference type="AlphaFoldDB" id="A0A084SNP2"/>
<dbReference type="PANTHER" id="PTHR43369:SF2">
    <property type="entry name" value="PHOSPHORIBOSYLGLYCINAMIDE FORMYLTRANSFERASE"/>
    <property type="match status" value="1"/>
</dbReference>
<sequence length="220" mass="22894">MSGRTKLGVLVSGSGSNLQALLDACAKPDFPAEVALVVSNVPTAFALERAKKAGVPAVVLEHKAFGARADFEKALVEKLVSAGVEWVCLAGFMRLLGVDFLGHFAGRVLNIHPSLLPAFTGLHAQRQALERGVKVAGCTVHFVDPGMDTGPIIAQAAVPVLPGDDEAALTARILKEEHRLYPLVVKLVTTGAVRLEGGRVVTSAGPAVGELSLRNPGEPG</sequence>
<dbReference type="InterPro" id="IPR002376">
    <property type="entry name" value="Formyl_transf_N"/>
</dbReference>
<keyword evidence="3 4" id="KW-0658">Purine biosynthesis</keyword>
<accession>A0A084SNP2</accession>
<proteinExistence type="inferred from homology"/>
<comment type="function">
    <text evidence="4">Catalyzes the transfer of a formyl group from 10-formyltetrahydrofolate to 5-phospho-ribosyl-glycinamide (GAR), producing 5-phospho-ribosyl-N-formylglycinamide (FGAR) and tetrahydrofolate.</text>
</comment>
<dbReference type="RefSeq" id="WP_043403435.1">
    <property type="nucleotide sequence ID" value="NZ_JPMI01000223.1"/>
</dbReference>
<evidence type="ECO:0000256" key="3">
    <source>
        <dbReference type="ARBA" id="ARBA00022755"/>
    </source>
</evidence>
<dbReference type="Gene3D" id="3.40.50.170">
    <property type="entry name" value="Formyl transferase, N-terminal domain"/>
    <property type="match status" value="1"/>
</dbReference>
<dbReference type="InterPro" id="IPR036477">
    <property type="entry name" value="Formyl_transf_N_sf"/>
</dbReference>
<comment type="similarity">
    <text evidence="4">Belongs to the GART family.</text>
</comment>
<dbReference type="GO" id="GO:0006189">
    <property type="term" value="P:'de novo' IMP biosynthetic process"/>
    <property type="evidence" value="ECO:0007669"/>
    <property type="project" value="UniProtKB-UniRule"/>
</dbReference>
<dbReference type="PANTHER" id="PTHR43369">
    <property type="entry name" value="PHOSPHORIBOSYLGLYCINAMIDE FORMYLTRANSFERASE"/>
    <property type="match status" value="1"/>
</dbReference>